<dbReference type="Gene3D" id="3.40.50.300">
    <property type="entry name" value="P-loop containing nucleotide triphosphate hydrolases"/>
    <property type="match status" value="1"/>
</dbReference>
<evidence type="ECO:0000256" key="1">
    <source>
        <dbReference type="ARBA" id="ARBA00022741"/>
    </source>
</evidence>
<dbReference type="Proteomes" id="UP000245695">
    <property type="component" value="Chromosome 1"/>
</dbReference>
<dbReference type="HAMAP" id="MF_00376">
    <property type="entry name" value="Dephospho_CoA_kinase"/>
    <property type="match status" value="1"/>
</dbReference>
<dbReference type="GO" id="GO:0005524">
    <property type="term" value="F:ATP binding"/>
    <property type="evidence" value="ECO:0007669"/>
    <property type="project" value="UniProtKB-UniRule"/>
</dbReference>
<dbReference type="GO" id="GO:0005737">
    <property type="term" value="C:cytoplasm"/>
    <property type="evidence" value="ECO:0007669"/>
    <property type="project" value="UniProtKB-SubCell"/>
</dbReference>
<accession>A0A2P2BSR8</accession>
<dbReference type="PROSITE" id="PS51219">
    <property type="entry name" value="DPCK"/>
    <property type="match status" value="1"/>
</dbReference>
<sequence length="200" mass="23177">MLILGLTGNIGCGKSSLSNIFKSKNIEVIDADIISRNIFEDNLLLEEVFDKFGMYIKREDGTLDRKALGNIVFNNEEKLIELNNLTHPKIYEKIISKIEEYRLKHNDIILIDGALLIEGGYLDVVDKLLVVTCNQDIQIERIQKRDNCTKDEALSRIMSQMSQEEKIKYADYTIDNSYSFEELEIKANQLIEYIKENWCE</sequence>
<evidence type="ECO:0000313" key="5">
    <source>
        <dbReference type="EMBL" id="CEI72024.1"/>
    </source>
</evidence>
<organism evidence="5 6">
    <name type="scientific">Romboutsia hominis</name>
    <dbReference type="NCBI Taxonomy" id="1507512"/>
    <lineage>
        <taxon>Bacteria</taxon>
        <taxon>Bacillati</taxon>
        <taxon>Bacillota</taxon>
        <taxon>Clostridia</taxon>
        <taxon>Peptostreptococcales</taxon>
        <taxon>Peptostreptococcaceae</taxon>
        <taxon>Romboutsia</taxon>
    </lineage>
</organism>
<dbReference type="InterPro" id="IPR001977">
    <property type="entry name" value="Depp_CoAkinase"/>
</dbReference>
<dbReference type="GO" id="GO:0015937">
    <property type="term" value="P:coenzyme A biosynthetic process"/>
    <property type="evidence" value="ECO:0007669"/>
    <property type="project" value="UniProtKB-UniRule"/>
</dbReference>
<keyword evidence="6" id="KW-1185">Reference proteome</keyword>
<dbReference type="EMBL" id="LN650648">
    <property type="protein sequence ID" value="CEI72024.1"/>
    <property type="molecule type" value="Genomic_DNA"/>
</dbReference>
<reference evidence="5 6" key="1">
    <citation type="submission" date="2014-09" db="EMBL/GenBank/DDBJ databases">
        <authorList>
            <person name="Hornung B.V."/>
        </authorList>
    </citation>
    <scope>NUCLEOTIDE SEQUENCE [LARGE SCALE GENOMIC DNA]</scope>
    <source>
        <strain evidence="5 6">FRIFI</strain>
    </source>
</reference>
<keyword evidence="3" id="KW-0963">Cytoplasm</keyword>
<protein>
    <recommendedName>
        <fullName evidence="3 4">Dephospho-CoA kinase</fullName>
        <ecNumber evidence="3 4">2.7.1.24</ecNumber>
    </recommendedName>
    <alternativeName>
        <fullName evidence="3">Dephosphocoenzyme A kinase</fullName>
    </alternativeName>
</protein>
<dbReference type="PANTHER" id="PTHR10695">
    <property type="entry name" value="DEPHOSPHO-COA KINASE-RELATED"/>
    <property type="match status" value="1"/>
</dbReference>
<keyword evidence="3 5" id="KW-0808">Transferase</keyword>
<evidence type="ECO:0000256" key="4">
    <source>
        <dbReference type="NCBIfam" id="TIGR00152"/>
    </source>
</evidence>
<keyword evidence="1 3" id="KW-0547">Nucleotide-binding</keyword>
<dbReference type="EC" id="2.7.1.24" evidence="3 4"/>
<dbReference type="RefSeq" id="WP_092927292.1">
    <property type="nucleotide sequence ID" value="NZ_FJTZ01000012.1"/>
</dbReference>
<comment type="subcellular location">
    <subcellularLocation>
        <location evidence="3">Cytoplasm</location>
    </subcellularLocation>
</comment>
<keyword evidence="2 3" id="KW-0067">ATP-binding</keyword>
<dbReference type="CDD" id="cd02022">
    <property type="entry name" value="DPCK"/>
    <property type="match status" value="1"/>
</dbReference>
<keyword evidence="3" id="KW-0173">Coenzyme A biosynthesis</keyword>
<dbReference type="Pfam" id="PF01121">
    <property type="entry name" value="CoaE"/>
    <property type="match status" value="1"/>
</dbReference>
<keyword evidence="3 5" id="KW-0418">Kinase</keyword>
<dbReference type="GO" id="GO:0004140">
    <property type="term" value="F:dephospho-CoA kinase activity"/>
    <property type="evidence" value="ECO:0007669"/>
    <property type="project" value="UniProtKB-UniRule"/>
</dbReference>
<dbReference type="SUPFAM" id="SSF52540">
    <property type="entry name" value="P-loop containing nucleoside triphosphate hydrolases"/>
    <property type="match status" value="1"/>
</dbReference>
<dbReference type="InterPro" id="IPR027417">
    <property type="entry name" value="P-loop_NTPase"/>
</dbReference>
<name>A0A2P2BSR8_9FIRM</name>
<feature type="binding site" evidence="3">
    <location>
        <begin position="11"/>
        <end position="16"/>
    </location>
    <ligand>
        <name>ATP</name>
        <dbReference type="ChEBI" id="CHEBI:30616"/>
    </ligand>
</feature>
<gene>
    <name evidence="3" type="primary">coaE</name>
    <name evidence="5" type="ORF">FRIFI_0476</name>
</gene>
<dbReference type="NCBIfam" id="TIGR00152">
    <property type="entry name" value="dephospho-CoA kinase"/>
    <property type="match status" value="1"/>
</dbReference>
<dbReference type="KEGG" id="rhom:FRIFI_0476"/>
<dbReference type="UniPathway" id="UPA00241">
    <property type="reaction ID" value="UER00356"/>
</dbReference>
<dbReference type="AlphaFoldDB" id="A0A2P2BSR8"/>
<comment type="catalytic activity">
    <reaction evidence="3">
        <text>3'-dephospho-CoA + ATP = ADP + CoA + H(+)</text>
        <dbReference type="Rhea" id="RHEA:18245"/>
        <dbReference type="ChEBI" id="CHEBI:15378"/>
        <dbReference type="ChEBI" id="CHEBI:30616"/>
        <dbReference type="ChEBI" id="CHEBI:57287"/>
        <dbReference type="ChEBI" id="CHEBI:57328"/>
        <dbReference type="ChEBI" id="CHEBI:456216"/>
        <dbReference type="EC" id="2.7.1.24"/>
    </reaction>
</comment>
<evidence type="ECO:0000256" key="3">
    <source>
        <dbReference type="HAMAP-Rule" id="MF_00376"/>
    </source>
</evidence>
<comment type="similarity">
    <text evidence="3">Belongs to the CoaE family.</text>
</comment>
<comment type="pathway">
    <text evidence="3">Cofactor biosynthesis; coenzyme A biosynthesis; CoA from (R)-pantothenate: step 5/5.</text>
</comment>
<dbReference type="PANTHER" id="PTHR10695:SF46">
    <property type="entry name" value="BIFUNCTIONAL COENZYME A SYNTHASE-RELATED"/>
    <property type="match status" value="1"/>
</dbReference>
<proteinExistence type="inferred from homology"/>
<evidence type="ECO:0000313" key="6">
    <source>
        <dbReference type="Proteomes" id="UP000245695"/>
    </source>
</evidence>
<evidence type="ECO:0000256" key="2">
    <source>
        <dbReference type="ARBA" id="ARBA00022840"/>
    </source>
</evidence>
<comment type="function">
    <text evidence="3">Catalyzes the phosphorylation of the 3'-hydroxyl group of dephosphocoenzyme A to form coenzyme A.</text>
</comment>